<organism evidence="1 2">
    <name type="scientific">Chromobacterium violaceum</name>
    <dbReference type="NCBI Taxonomy" id="536"/>
    <lineage>
        <taxon>Bacteria</taxon>
        <taxon>Pseudomonadati</taxon>
        <taxon>Pseudomonadota</taxon>
        <taxon>Betaproteobacteria</taxon>
        <taxon>Neisseriales</taxon>
        <taxon>Chromobacteriaceae</taxon>
        <taxon>Chromobacterium</taxon>
    </lineage>
</organism>
<gene>
    <name evidence="1" type="ORF">NCTC9695_01621</name>
</gene>
<evidence type="ECO:0000313" key="1">
    <source>
        <dbReference type="EMBL" id="VEB41202.1"/>
    </source>
</evidence>
<name>A0A3S5DL97_CHRVL</name>
<accession>A0A3S5DL97</accession>
<evidence type="ECO:0000313" key="2">
    <source>
        <dbReference type="Proteomes" id="UP000275777"/>
    </source>
</evidence>
<dbReference type="AlphaFoldDB" id="A0A3S5DL97"/>
<reference evidence="1 2" key="1">
    <citation type="submission" date="2018-12" db="EMBL/GenBank/DDBJ databases">
        <authorList>
            <consortium name="Pathogen Informatics"/>
        </authorList>
    </citation>
    <scope>NUCLEOTIDE SEQUENCE [LARGE SCALE GENOMIC DNA]</scope>
    <source>
        <strain evidence="1 2">NCTC9695</strain>
    </source>
</reference>
<sequence>MAMRMAATRAMLVAVIMLVVVPMPVARLVFVAAAALAAMGMLARLPLSAALGQRGPALDEQQSPPRAAWCPWCGDAALR</sequence>
<dbReference type="Proteomes" id="UP000275777">
    <property type="component" value="Chromosome"/>
</dbReference>
<proteinExistence type="predicted"/>
<dbReference type="EMBL" id="LR134182">
    <property type="protein sequence ID" value="VEB41202.1"/>
    <property type="molecule type" value="Genomic_DNA"/>
</dbReference>
<protein>
    <submittedName>
        <fullName evidence="1">Uncharacterized protein</fullName>
    </submittedName>
</protein>